<feature type="compositionally biased region" description="Polar residues" evidence="1">
    <location>
        <begin position="12"/>
        <end position="23"/>
    </location>
</feature>
<dbReference type="SUPFAM" id="SSF55729">
    <property type="entry name" value="Acyl-CoA N-acyltransferases (Nat)"/>
    <property type="match status" value="1"/>
</dbReference>
<evidence type="ECO:0000259" key="2">
    <source>
        <dbReference type="PROSITE" id="PS51186"/>
    </source>
</evidence>
<accession>A0A978VFQ0</accession>
<dbReference type="InterPro" id="IPR000182">
    <property type="entry name" value="GNAT_dom"/>
</dbReference>
<dbReference type="Pfam" id="PF23209">
    <property type="entry name" value="IDM1_C"/>
    <property type="match status" value="1"/>
</dbReference>
<reference evidence="3" key="1">
    <citation type="journal article" date="2021" name="Front. Plant Sci.">
        <title>Chromosome-Scale Genome Assembly for Chinese Sour Jujube and Insights Into Its Genome Evolution and Domestication Signature.</title>
        <authorList>
            <person name="Shen L.-Y."/>
            <person name="Luo H."/>
            <person name="Wang X.-L."/>
            <person name="Wang X.-M."/>
            <person name="Qiu X.-J."/>
            <person name="Liu H."/>
            <person name="Zhou S.-S."/>
            <person name="Jia K.-H."/>
            <person name="Nie S."/>
            <person name="Bao Y.-T."/>
            <person name="Zhang R.-G."/>
            <person name="Yun Q.-Z."/>
            <person name="Chai Y.-H."/>
            <person name="Lu J.-Y."/>
            <person name="Li Y."/>
            <person name="Zhao S.-W."/>
            <person name="Mao J.-F."/>
            <person name="Jia S.-G."/>
            <person name="Mao Y.-M."/>
        </authorList>
    </citation>
    <scope>NUCLEOTIDE SEQUENCE</scope>
    <source>
        <strain evidence="3">AT0</strain>
        <tissue evidence="3">Leaf</tissue>
    </source>
</reference>
<feature type="compositionally biased region" description="Polar residues" evidence="1">
    <location>
        <begin position="124"/>
        <end position="134"/>
    </location>
</feature>
<evidence type="ECO:0000313" key="4">
    <source>
        <dbReference type="Proteomes" id="UP000813462"/>
    </source>
</evidence>
<dbReference type="CDD" id="cd04301">
    <property type="entry name" value="NAT_SF"/>
    <property type="match status" value="1"/>
</dbReference>
<dbReference type="AlphaFoldDB" id="A0A978VFQ0"/>
<dbReference type="PANTHER" id="PTHR46309:SF17">
    <property type="entry name" value="ACYL-COA N-ACYLTRANSFERASE WITH RING_FYVE_PHD-TYPE ZINC FINGER DOMAIN-CONTAINING PROTEIN"/>
    <property type="match status" value="1"/>
</dbReference>
<feature type="domain" description="N-acetyltransferase" evidence="2">
    <location>
        <begin position="364"/>
        <end position="525"/>
    </location>
</feature>
<feature type="compositionally biased region" description="Basic and acidic residues" evidence="1">
    <location>
        <begin position="213"/>
        <end position="223"/>
    </location>
</feature>
<feature type="compositionally biased region" description="Basic and acidic residues" evidence="1">
    <location>
        <begin position="88"/>
        <end position="105"/>
    </location>
</feature>
<dbReference type="GO" id="GO:0016747">
    <property type="term" value="F:acyltransferase activity, transferring groups other than amino-acyl groups"/>
    <property type="evidence" value="ECO:0007669"/>
    <property type="project" value="InterPro"/>
</dbReference>
<dbReference type="EMBL" id="JAEACU010000005">
    <property type="protein sequence ID" value="KAH7529189.1"/>
    <property type="molecule type" value="Genomic_DNA"/>
</dbReference>
<dbReference type="PANTHER" id="PTHR46309">
    <property type="entry name" value="PHD FINGER PROTEIN 12"/>
    <property type="match status" value="1"/>
</dbReference>
<sequence>MGGRRVKLPLPVSQNLQNSSGNMRSRRQPEREEENSKRKRQEDDVSLHIEGRSYRIEPNNHDTESEKNEKKSQDPDTMAGPPLQNSEELQKREEDTSEKTSHEDVSDSEGEDHDSDMGGLRVQLTVSDMHQRQCQWEEGTSHRREEEEDVSDSAKESEDSDTIGGPRVMIPLPDSQNLQDCSENIHHTMLRQRQSEREEEASKKRRQEYVSLHIEDRSSRVEVNDTESEDEGDNFKMESSNGSNSENEDTDSDGKSQDSDNEDTDSDSKSQDYDNESKNVHSHSEKSSGDSNSIIECDLCQKGFHSEPFGKEFNLKLCTIKCHKIIRRLAKFLGVNYHVVDEKGTKNLQWCLLKSRYTGIKSMIKMADINEQLDSAVLILEKCLGKLRDPVDQKSLLKHMVFNQETNGGHFDYKMIYTVVLKIDEEVVSVCALRVFSNEVAVVHFIATERMHQGRGFCKLLLNQLDVMLTELGIHQIVLHSTNDMVETWMKKFQYKKMSRAEIIHLSNKYKIMQFSKVIMLHKWLFLT</sequence>
<dbReference type="Gene3D" id="3.40.630.30">
    <property type="match status" value="1"/>
</dbReference>
<protein>
    <recommendedName>
        <fullName evidence="2">N-acetyltransferase domain-containing protein</fullName>
    </recommendedName>
</protein>
<dbReference type="PROSITE" id="PS51186">
    <property type="entry name" value="GNAT"/>
    <property type="match status" value="1"/>
</dbReference>
<dbReference type="InterPro" id="IPR042163">
    <property type="entry name" value="PHF12"/>
</dbReference>
<dbReference type="Proteomes" id="UP000813462">
    <property type="component" value="Unassembled WGS sequence"/>
</dbReference>
<gene>
    <name evidence="3" type="ORF">FEM48_Zijuj05G0158000</name>
</gene>
<feature type="compositionally biased region" description="Basic and acidic residues" evidence="1">
    <location>
        <begin position="27"/>
        <end position="74"/>
    </location>
</feature>
<dbReference type="GO" id="GO:0006357">
    <property type="term" value="P:regulation of transcription by RNA polymerase II"/>
    <property type="evidence" value="ECO:0007669"/>
    <property type="project" value="TreeGrafter"/>
</dbReference>
<name>A0A978VFQ0_ZIZJJ</name>
<feature type="compositionally biased region" description="Basic and acidic residues" evidence="1">
    <location>
        <begin position="193"/>
        <end position="202"/>
    </location>
</feature>
<dbReference type="InterPro" id="IPR016181">
    <property type="entry name" value="Acyl_CoA_acyltransferase"/>
</dbReference>
<comment type="caution">
    <text evidence="3">The sequence shown here is derived from an EMBL/GenBank/DDBJ whole genome shotgun (WGS) entry which is preliminary data.</text>
</comment>
<dbReference type="GO" id="GO:0005634">
    <property type="term" value="C:nucleus"/>
    <property type="evidence" value="ECO:0007669"/>
    <property type="project" value="TreeGrafter"/>
</dbReference>
<feature type="compositionally biased region" description="Basic and acidic residues" evidence="1">
    <location>
        <begin position="266"/>
        <end position="288"/>
    </location>
</feature>
<evidence type="ECO:0000313" key="3">
    <source>
        <dbReference type="EMBL" id="KAH7529189.1"/>
    </source>
</evidence>
<feature type="region of interest" description="Disordered" evidence="1">
    <location>
        <begin position="1"/>
        <end position="291"/>
    </location>
</feature>
<dbReference type="InterPro" id="IPR056511">
    <property type="entry name" value="IDM1_C"/>
</dbReference>
<proteinExistence type="predicted"/>
<organism evidence="3 4">
    <name type="scientific">Ziziphus jujuba var. spinosa</name>
    <dbReference type="NCBI Taxonomy" id="714518"/>
    <lineage>
        <taxon>Eukaryota</taxon>
        <taxon>Viridiplantae</taxon>
        <taxon>Streptophyta</taxon>
        <taxon>Embryophyta</taxon>
        <taxon>Tracheophyta</taxon>
        <taxon>Spermatophyta</taxon>
        <taxon>Magnoliopsida</taxon>
        <taxon>eudicotyledons</taxon>
        <taxon>Gunneridae</taxon>
        <taxon>Pentapetalae</taxon>
        <taxon>rosids</taxon>
        <taxon>fabids</taxon>
        <taxon>Rosales</taxon>
        <taxon>Rhamnaceae</taxon>
        <taxon>Paliureae</taxon>
        <taxon>Ziziphus</taxon>
    </lineage>
</organism>
<dbReference type="GO" id="GO:0003714">
    <property type="term" value="F:transcription corepressor activity"/>
    <property type="evidence" value="ECO:0007669"/>
    <property type="project" value="InterPro"/>
</dbReference>
<evidence type="ECO:0000256" key="1">
    <source>
        <dbReference type="SAM" id="MobiDB-lite"/>
    </source>
</evidence>